<dbReference type="Proteomes" id="UP000265515">
    <property type="component" value="Unassembled WGS sequence"/>
</dbReference>
<gene>
    <name evidence="1" type="ORF">CBR_g33931</name>
</gene>
<evidence type="ECO:0000313" key="1">
    <source>
        <dbReference type="EMBL" id="GBG81753.1"/>
    </source>
</evidence>
<protein>
    <submittedName>
        <fullName evidence="1">Uncharacterized protein</fullName>
    </submittedName>
</protein>
<keyword evidence="2" id="KW-1185">Reference proteome</keyword>
<sequence>MNSKEVSDSDLSLYFPPLAARARFLLTFCSHSPETPFSLTLIPFSELISHLNSVFWTLDLWLSRQVKNNHLICCDMRNVLLLENQ</sequence>
<organism evidence="1 2">
    <name type="scientific">Chara braunii</name>
    <name type="common">Braun's stonewort</name>
    <dbReference type="NCBI Taxonomy" id="69332"/>
    <lineage>
        <taxon>Eukaryota</taxon>
        <taxon>Viridiplantae</taxon>
        <taxon>Streptophyta</taxon>
        <taxon>Charophyceae</taxon>
        <taxon>Charales</taxon>
        <taxon>Characeae</taxon>
        <taxon>Chara</taxon>
    </lineage>
</organism>
<comment type="caution">
    <text evidence="1">The sequence shown here is derived from an EMBL/GenBank/DDBJ whole genome shotgun (WGS) entry which is preliminary data.</text>
</comment>
<proteinExistence type="predicted"/>
<dbReference type="AlphaFoldDB" id="A0A388LHP6"/>
<reference evidence="1 2" key="1">
    <citation type="journal article" date="2018" name="Cell">
        <title>The Chara Genome: Secondary Complexity and Implications for Plant Terrestrialization.</title>
        <authorList>
            <person name="Nishiyama T."/>
            <person name="Sakayama H."/>
            <person name="Vries J.D."/>
            <person name="Buschmann H."/>
            <person name="Saint-Marcoux D."/>
            <person name="Ullrich K.K."/>
            <person name="Haas F.B."/>
            <person name="Vanderstraeten L."/>
            <person name="Becker D."/>
            <person name="Lang D."/>
            <person name="Vosolsobe S."/>
            <person name="Rombauts S."/>
            <person name="Wilhelmsson P.K.I."/>
            <person name="Janitza P."/>
            <person name="Kern R."/>
            <person name="Heyl A."/>
            <person name="Rumpler F."/>
            <person name="Villalobos L.I.A.C."/>
            <person name="Clay J.M."/>
            <person name="Skokan R."/>
            <person name="Toyoda A."/>
            <person name="Suzuki Y."/>
            <person name="Kagoshima H."/>
            <person name="Schijlen E."/>
            <person name="Tajeshwar N."/>
            <person name="Catarino B."/>
            <person name="Hetherington A.J."/>
            <person name="Saltykova A."/>
            <person name="Bonnot C."/>
            <person name="Breuninger H."/>
            <person name="Symeonidi A."/>
            <person name="Radhakrishnan G.V."/>
            <person name="Van Nieuwerburgh F."/>
            <person name="Deforce D."/>
            <person name="Chang C."/>
            <person name="Karol K.G."/>
            <person name="Hedrich R."/>
            <person name="Ulvskov P."/>
            <person name="Glockner G."/>
            <person name="Delwiche C.F."/>
            <person name="Petrasek J."/>
            <person name="Van de Peer Y."/>
            <person name="Friml J."/>
            <person name="Beilby M."/>
            <person name="Dolan L."/>
            <person name="Kohara Y."/>
            <person name="Sugano S."/>
            <person name="Fujiyama A."/>
            <person name="Delaux P.-M."/>
            <person name="Quint M."/>
            <person name="TheiBen G."/>
            <person name="Hagemann M."/>
            <person name="Harholt J."/>
            <person name="Dunand C."/>
            <person name="Zachgo S."/>
            <person name="Langdale J."/>
            <person name="Maumus F."/>
            <person name="Straeten D.V.D."/>
            <person name="Gould S.B."/>
            <person name="Rensing S.A."/>
        </authorList>
    </citation>
    <scope>NUCLEOTIDE SEQUENCE [LARGE SCALE GENOMIC DNA]</scope>
    <source>
        <strain evidence="1 2">S276</strain>
    </source>
</reference>
<dbReference type="Gramene" id="GBG81753">
    <property type="protein sequence ID" value="GBG81753"/>
    <property type="gene ID" value="CBR_g33931"/>
</dbReference>
<dbReference type="EMBL" id="BFEA01000385">
    <property type="protein sequence ID" value="GBG81753.1"/>
    <property type="molecule type" value="Genomic_DNA"/>
</dbReference>
<accession>A0A388LHP6</accession>
<name>A0A388LHP6_CHABU</name>
<evidence type="ECO:0000313" key="2">
    <source>
        <dbReference type="Proteomes" id="UP000265515"/>
    </source>
</evidence>